<dbReference type="InterPro" id="IPR025111">
    <property type="entry name" value="DUF4032"/>
</dbReference>
<dbReference type="RefSeq" id="WP_218605255.1">
    <property type="nucleotide sequence ID" value="NZ_JADQDJ010000323.1"/>
</dbReference>
<protein>
    <submittedName>
        <fullName evidence="2">DUF4032 domain-containing protein</fullName>
    </submittedName>
</protein>
<dbReference type="Pfam" id="PF13224">
    <property type="entry name" value="DUF4032"/>
    <property type="match status" value="1"/>
</dbReference>
<organism evidence="2 3">
    <name type="scientific">Pseudonocardia abyssalis</name>
    <dbReference type="NCBI Taxonomy" id="2792008"/>
    <lineage>
        <taxon>Bacteria</taxon>
        <taxon>Bacillati</taxon>
        <taxon>Actinomycetota</taxon>
        <taxon>Actinomycetes</taxon>
        <taxon>Pseudonocardiales</taxon>
        <taxon>Pseudonocardiaceae</taxon>
        <taxon>Pseudonocardia</taxon>
    </lineage>
</organism>
<comment type="caution">
    <text evidence="2">The sequence shown here is derived from an EMBL/GenBank/DDBJ whole genome shotgun (WGS) entry which is preliminary data.</text>
</comment>
<accession>A0ABS6UP60</accession>
<proteinExistence type="predicted"/>
<dbReference type="Pfam" id="PF06293">
    <property type="entry name" value="Kdo"/>
    <property type="match status" value="1"/>
</dbReference>
<keyword evidence="3" id="KW-1185">Reference proteome</keyword>
<sequence length="417" mass="46920">MRFIFRPPAAHAAGLLSLPWATPLEEWDDDHMLEVAQRGISRHVVRFVEVDGMVYALKEIDERLARREYRLLGELEAMEMPAVSVLGICVERGPAPGQDGPDQDAILVTRFLDYSMSYRYVFSHGHTQQPTDQLVDAMVELLARLHLAGLFWGDCSLSNTLFRPDAGSVAAYLVDAETAELHPSLTDGQRGFDIDYAVERVGGELLDLQAGGLLPEDVDPIRIAAELPARYHALWDELTREELMRPDEQRYRVAERIDRLNELGFDVDEIELVTTAEGTRLKVHTRVAESGRHRHRLFALTGLQVTENQARRLLNDVVSYRAHLEQKEGRAVPETVAAHRWRAEIYDRVLAMVPPDLSDRLAPAEVFHEILEHRWFLSEQACTDVGTTAAARSYVQRILPGTPKTLTVLPEGPGSPS</sequence>
<evidence type="ECO:0000313" key="3">
    <source>
        <dbReference type="Proteomes" id="UP000694287"/>
    </source>
</evidence>
<dbReference type="EMBL" id="JADQDK010000001">
    <property type="protein sequence ID" value="MBW0134007.1"/>
    <property type="molecule type" value="Genomic_DNA"/>
</dbReference>
<evidence type="ECO:0000259" key="1">
    <source>
        <dbReference type="Pfam" id="PF13224"/>
    </source>
</evidence>
<evidence type="ECO:0000313" key="2">
    <source>
        <dbReference type="EMBL" id="MBW0134007.1"/>
    </source>
</evidence>
<dbReference type="Proteomes" id="UP000694287">
    <property type="component" value="Unassembled WGS sequence"/>
</dbReference>
<name>A0ABS6UP60_9PSEU</name>
<reference evidence="2 3" key="1">
    <citation type="submission" date="2020-11" db="EMBL/GenBank/DDBJ databases">
        <title>Pseudonocardia abyssalis sp. nov. and Pseudonocardia oceani sp. nov., description and phylogenomic analysis of two novel actinomycetes isolated from the deep Southern Ocean.</title>
        <authorList>
            <person name="Parra J."/>
        </authorList>
    </citation>
    <scope>NUCLEOTIDE SEQUENCE [LARGE SCALE GENOMIC DNA]</scope>
    <source>
        <strain evidence="2 3">KRD-168</strain>
    </source>
</reference>
<gene>
    <name evidence="2" type="ORF">I4I81_07030</name>
</gene>
<feature type="domain" description="DUF4032" evidence="1">
    <location>
        <begin position="234"/>
        <end position="399"/>
    </location>
</feature>